<keyword evidence="7 8" id="KW-0275">Fatty acid biosynthesis</keyword>
<keyword evidence="3 8" id="KW-0479">Metal-binding</keyword>
<feature type="binding site" evidence="8">
    <location>
        <position position="7"/>
    </location>
    <ligand>
        <name>Mg(2+)</name>
        <dbReference type="ChEBI" id="CHEBI:18420"/>
    </ligand>
</feature>
<dbReference type="InterPro" id="IPR004568">
    <property type="entry name" value="Ppantetheine-prot_Trfase_dom"/>
</dbReference>
<gene>
    <name evidence="8" type="primary">acpS</name>
    <name evidence="10" type="ORF">EJK80_06365</name>
</gene>
<dbReference type="NCBIfam" id="NF000831">
    <property type="entry name" value="PRK00070.3-1"/>
    <property type="match status" value="1"/>
</dbReference>
<comment type="cofactor">
    <cofactor evidence="8">
        <name>Mg(2+)</name>
        <dbReference type="ChEBI" id="CHEBI:18420"/>
    </cofactor>
</comment>
<dbReference type="STRING" id="1686286.GCA_900092335_02676"/>
<keyword evidence="1 8" id="KW-0444">Lipid biosynthesis</keyword>
<keyword evidence="4 8" id="KW-0276">Fatty acid metabolism</keyword>
<comment type="catalytic activity">
    <reaction evidence="8">
        <text>apo-[ACP] + CoA = holo-[ACP] + adenosine 3',5'-bisphosphate + H(+)</text>
        <dbReference type="Rhea" id="RHEA:12068"/>
        <dbReference type="Rhea" id="RHEA-COMP:9685"/>
        <dbReference type="Rhea" id="RHEA-COMP:9690"/>
        <dbReference type="ChEBI" id="CHEBI:15378"/>
        <dbReference type="ChEBI" id="CHEBI:29999"/>
        <dbReference type="ChEBI" id="CHEBI:57287"/>
        <dbReference type="ChEBI" id="CHEBI:58343"/>
        <dbReference type="ChEBI" id="CHEBI:64479"/>
        <dbReference type="EC" id="2.7.8.7"/>
    </reaction>
</comment>
<dbReference type="GO" id="GO:0006633">
    <property type="term" value="P:fatty acid biosynthetic process"/>
    <property type="evidence" value="ECO:0007669"/>
    <property type="project" value="UniProtKB-UniRule"/>
</dbReference>
<keyword evidence="11" id="KW-1185">Reference proteome</keyword>
<keyword evidence="2 8" id="KW-0808">Transferase</keyword>
<comment type="caution">
    <text evidence="10">The sequence shown here is derived from an EMBL/GenBank/DDBJ whole genome shotgun (WGS) entry which is preliminary data.</text>
</comment>
<dbReference type="HAMAP" id="MF_00101">
    <property type="entry name" value="AcpS"/>
    <property type="match status" value="1"/>
</dbReference>
<evidence type="ECO:0000256" key="7">
    <source>
        <dbReference type="ARBA" id="ARBA00023160"/>
    </source>
</evidence>
<keyword evidence="6 8" id="KW-0443">Lipid metabolism</keyword>
<dbReference type="RefSeq" id="WP_141628880.1">
    <property type="nucleotide sequence ID" value="NZ_VHIR01000007.1"/>
</dbReference>
<evidence type="ECO:0000259" key="9">
    <source>
        <dbReference type="Pfam" id="PF01648"/>
    </source>
</evidence>
<evidence type="ECO:0000256" key="1">
    <source>
        <dbReference type="ARBA" id="ARBA00022516"/>
    </source>
</evidence>
<evidence type="ECO:0000313" key="11">
    <source>
        <dbReference type="Proteomes" id="UP000318080"/>
    </source>
</evidence>
<dbReference type="AlphaFoldDB" id="A0A540R7C1"/>
<protein>
    <recommendedName>
        <fullName evidence="8">Holo-[acyl-carrier-protein] synthase</fullName>
        <shortName evidence="8">Holo-ACP synthase</shortName>
        <ecNumber evidence="8">2.7.8.7</ecNumber>
    </recommendedName>
    <alternativeName>
        <fullName evidence="8">4'-phosphopantetheinyl transferase AcpS</fullName>
    </alternativeName>
</protein>
<dbReference type="InterPro" id="IPR008278">
    <property type="entry name" value="4-PPantetheinyl_Trfase_dom"/>
</dbReference>
<dbReference type="EC" id="2.7.8.7" evidence="8"/>
<comment type="function">
    <text evidence="8">Transfers the 4'-phosphopantetheine moiety from coenzyme A to a Ser of acyl-carrier-protein.</text>
</comment>
<dbReference type="InterPro" id="IPR002582">
    <property type="entry name" value="ACPS"/>
</dbReference>
<dbReference type="NCBIfam" id="TIGR00556">
    <property type="entry name" value="pantethn_trn"/>
    <property type="match status" value="1"/>
</dbReference>
<dbReference type="GO" id="GO:0005737">
    <property type="term" value="C:cytoplasm"/>
    <property type="evidence" value="ECO:0007669"/>
    <property type="project" value="UniProtKB-SubCell"/>
</dbReference>
<reference evidence="10 11" key="1">
    <citation type="submission" date="2019-06" db="EMBL/GenBank/DDBJ databases">
        <title>Draft genome of C. phoceense Strain 272.</title>
        <authorList>
            <person name="Pacheco L.G.C."/>
            <person name="Barberis C.M."/>
            <person name="Almuzara M.N."/>
            <person name="Traglia G.M."/>
            <person name="Santos C.S."/>
            <person name="Rocha D.J.P.G."/>
            <person name="Aguiar E.R.G.R."/>
            <person name="Vay C.A."/>
        </authorList>
    </citation>
    <scope>NUCLEOTIDE SEQUENCE [LARGE SCALE GENOMIC DNA]</scope>
    <source>
        <strain evidence="10 11">272</strain>
    </source>
</reference>
<dbReference type="InterPro" id="IPR037143">
    <property type="entry name" value="4-PPantetheinyl_Trfase_dom_sf"/>
</dbReference>
<evidence type="ECO:0000256" key="6">
    <source>
        <dbReference type="ARBA" id="ARBA00023098"/>
    </source>
</evidence>
<evidence type="ECO:0000256" key="2">
    <source>
        <dbReference type="ARBA" id="ARBA00022679"/>
    </source>
</evidence>
<dbReference type="SUPFAM" id="SSF56214">
    <property type="entry name" value="4'-phosphopantetheinyl transferase"/>
    <property type="match status" value="1"/>
</dbReference>
<name>A0A540R7C1_9CORY</name>
<dbReference type="GO" id="GO:0008897">
    <property type="term" value="F:holo-[acyl-carrier-protein] synthase activity"/>
    <property type="evidence" value="ECO:0007669"/>
    <property type="project" value="UniProtKB-UniRule"/>
</dbReference>
<organism evidence="10 11">
    <name type="scientific">Corynebacterium phoceense</name>
    <dbReference type="NCBI Taxonomy" id="1686286"/>
    <lineage>
        <taxon>Bacteria</taxon>
        <taxon>Bacillati</taxon>
        <taxon>Actinomycetota</taxon>
        <taxon>Actinomycetes</taxon>
        <taxon>Mycobacteriales</taxon>
        <taxon>Corynebacteriaceae</taxon>
        <taxon>Corynebacterium</taxon>
    </lineage>
</organism>
<dbReference type="EMBL" id="VHIR01000007">
    <property type="protein sequence ID" value="TQE43626.1"/>
    <property type="molecule type" value="Genomic_DNA"/>
</dbReference>
<evidence type="ECO:0000256" key="5">
    <source>
        <dbReference type="ARBA" id="ARBA00022842"/>
    </source>
</evidence>
<accession>A0A540R7C1</accession>
<dbReference type="Proteomes" id="UP000318080">
    <property type="component" value="Unassembled WGS sequence"/>
</dbReference>
<dbReference type="Gene3D" id="3.90.470.20">
    <property type="entry name" value="4'-phosphopantetheinyl transferase domain"/>
    <property type="match status" value="1"/>
</dbReference>
<feature type="domain" description="4'-phosphopantetheinyl transferase" evidence="9">
    <location>
        <begin position="3"/>
        <end position="115"/>
    </location>
</feature>
<keyword evidence="8" id="KW-0963">Cytoplasm</keyword>
<evidence type="ECO:0000256" key="3">
    <source>
        <dbReference type="ARBA" id="ARBA00022723"/>
    </source>
</evidence>
<sequence>MFSVGTDLVHIPGFAEQLARPGTRFTGVFSAAELRLATQRFGSGSARQAEHLAGRWAAKEAFIKAWSQALYGRPPVIAPDDVDFAEIEVRADAWGRVGLELRGAVKDAVRASVGEWRASLSISHDGEYATATVVLAQL</sequence>
<evidence type="ECO:0000256" key="8">
    <source>
        <dbReference type="HAMAP-Rule" id="MF_00101"/>
    </source>
</evidence>
<feature type="binding site" evidence="8">
    <location>
        <position position="60"/>
    </location>
    <ligand>
        <name>Mg(2+)</name>
        <dbReference type="ChEBI" id="CHEBI:18420"/>
    </ligand>
</feature>
<dbReference type="Pfam" id="PF01648">
    <property type="entry name" value="ACPS"/>
    <property type="match status" value="1"/>
</dbReference>
<dbReference type="GO" id="GO:0000287">
    <property type="term" value="F:magnesium ion binding"/>
    <property type="evidence" value="ECO:0007669"/>
    <property type="project" value="UniProtKB-UniRule"/>
</dbReference>
<keyword evidence="5 8" id="KW-0460">Magnesium</keyword>
<proteinExistence type="inferred from homology"/>
<comment type="subcellular location">
    <subcellularLocation>
        <location evidence="8">Cytoplasm</location>
    </subcellularLocation>
</comment>
<evidence type="ECO:0000313" key="10">
    <source>
        <dbReference type="EMBL" id="TQE43626.1"/>
    </source>
</evidence>
<comment type="similarity">
    <text evidence="8">Belongs to the P-Pant transferase superfamily. AcpS family.</text>
</comment>
<evidence type="ECO:0000256" key="4">
    <source>
        <dbReference type="ARBA" id="ARBA00022832"/>
    </source>
</evidence>